<feature type="transmembrane region" description="Helical" evidence="12">
    <location>
        <begin position="6"/>
        <end position="33"/>
    </location>
</feature>
<reference evidence="13 14" key="1">
    <citation type="submission" date="2018-03" db="EMBL/GenBank/DDBJ databases">
        <authorList>
            <person name="Keele B.F."/>
        </authorList>
    </citation>
    <scope>NUCLEOTIDE SEQUENCE [LARGE SCALE GENOMIC DNA]</scope>
    <source>
        <strain evidence="13 14">CECT 8811</strain>
    </source>
</reference>
<dbReference type="EC" id="2.1.1.334" evidence="4"/>
<evidence type="ECO:0000256" key="4">
    <source>
        <dbReference type="ARBA" id="ARBA00012149"/>
    </source>
</evidence>
<protein>
    <recommendedName>
        <fullName evidence="4">methanethiol S-methyltransferase</fullName>
        <ecNumber evidence="4">2.1.1.334</ecNumber>
    </recommendedName>
</protein>
<evidence type="ECO:0000256" key="3">
    <source>
        <dbReference type="ARBA" id="ARBA00010631"/>
    </source>
</evidence>
<keyword evidence="10 12" id="KW-0472">Membrane</keyword>
<keyword evidence="8 12" id="KW-0812">Transmembrane</keyword>
<feature type="transmembrane region" description="Helical" evidence="12">
    <location>
        <begin position="115"/>
        <end position="139"/>
    </location>
</feature>
<comment type="function">
    <text evidence="1">Catalyzes the methylation of methanethiol (MeSH) to yield dimethylsulphide (DMS).</text>
</comment>
<dbReference type="EMBL" id="OMOI01000001">
    <property type="protein sequence ID" value="SPF75993.1"/>
    <property type="molecule type" value="Genomic_DNA"/>
</dbReference>
<evidence type="ECO:0000256" key="6">
    <source>
        <dbReference type="ARBA" id="ARBA00022679"/>
    </source>
</evidence>
<dbReference type="GO" id="GO:0008168">
    <property type="term" value="F:methyltransferase activity"/>
    <property type="evidence" value="ECO:0007669"/>
    <property type="project" value="UniProtKB-KW"/>
</dbReference>
<dbReference type="InterPro" id="IPR054700">
    <property type="entry name" value="MddA"/>
</dbReference>
<evidence type="ECO:0000256" key="1">
    <source>
        <dbReference type="ARBA" id="ARBA00002096"/>
    </source>
</evidence>
<dbReference type="Proteomes" id="UP000244911">
    <property type="component" value="Unassembled WGS sequence"/>
</dbReference>
<dbReference type="NCBIfam" id="NF045656">
    <property type="entry name" value="MeththiolMtaseMddA"/>
    <property type="match status" value="1"/>
</dbReference>
<feature type="transmembrane region" description="Helical" evidence="12">
    <location>
        <begin position="45"/>
        <end position="66"/>
    </location>
</feature>
<keyword evidence="7" id="KW-0949">S-adenosyl-L-methionine</keyword>
<comment type="similarity">
    <text evidence="3">Belongs to the nurim family.</text>
</comment>
<keyword evidence="6" id="KW-0808">Transferase</keyword>
<evidence type="ECO:0000256" key="10">
    <source>
        <dbReference type="ARBA" id="ARBA00023136"/>
    </source>
</evidence>
<dbReference type="InterPro" id="IPR033580">
    <property type="entry name" value="Nurim-like"/>
</dbReference>
<evidence type="ECO:0000256" key="9">
    <source>
        <dbReference type="ARBA" id="ARBA00022989"/>
    </source>
</evidence>
<dbReference type="PANTHER" id="PTHR31040">
    <property type="entry name" value="NURIM"/>
    <property type="match status" value="1"/>
</dbReference>
<evidence type="ECO:0000313" key="13">
    <source>
        <dbReference type="EMBL" id="SPF75993.1"/>
    </source>
</evidence>
<evidence type="ECO:0000313" key="14">
    <source>
        <dbReference type="Proteomes" id="UP000244911"/>
    </source>
</evidence>
<comment type="catalytic activity">
    <reaction evidence="11">
        <text>methanethiol + S-adenosyl-L-methionine = dimethyl sulfide + S-adenosyl-L-homocysteine + H(+)</text>
        <dbReference type="Rhea" id="RHEA:50428"/>
        <dbReference type="ChEBI" id="CHEBI:15378"/>
        <dbReference type="ChEBI" id="CHEBI:16007"/>
        <dbReference type="ChEBI" id="CHEBI:17437"/>
        <dbReference type="ChEBI" id="CHEBI:57856"/>
        <dbReference type="ChEBI" id="CHEBI:59789"/>
        <dbReference type="EC" id="2.1.1.334"/>
    </reaction>
</comment>
<evidence type="ECO:0000256" key="7">
    <source>
        <dbReference type="ARBA" id="ARBA00022691"/>
    </source>
</evidence>
<sequence>MKRPGLIAYGLLCYAFFNASFLYMAGFLLDLVVPKAINDGAPASTLIAIATNFALIFLFGFFHSLMARQWFKDWWTQLVPVEAERSTYVLQAATFLSLLMAFWKPMPAEIWSVDGPLALVAYAVFVIGLVMVLVSTFLIDHFELFGLRQIWSANLQKPMPNPTFKTPMLYKIVRHPMQLGVILVFFATPTMTAGHLFLALSMTGYVLIGLYFEERALVREFGKTYQSYQARVPMLLPNPMRLMLRGKRVA</sequence>
<dbReference type="AlphaFoldDB" id="A0A2R8AIX2"/>
<dbReference type="GO" id="GO:0016020">
    <property type="term" value="C:membrane"/>
    <property type="evidence" value="ECO:0007669"/>
    <property type="project" value="UniProtKB-SubCell"/>
</dbReference>
<evidence type="ECO:0000256" key="2">
    <source>
        <dbReference type="ARBA" id="ARBA00004141"/>
    </source>
</evidence>
<dbReference type="Gene3D" id="1.20.120.1630">
    <property type="match status" value="1"/>
</dbReference>
<keyword evidence="5" id="KW-0489">Methyltransferase</keyword>
<evidence type="ECO:0000256" key="8">
    <source>
        <dbReference type="ARBA" id="ARBA00022692"/>
    </source>
</evidence>
<dbReference type="PANTHER" id="PTHR31040:SF1">
    <property type="entry name" value="NURIM"/>
    <property type="match status" value="1"/>
</dbReference>
<keyword evidence="14" id="KW-1185">Reference proteome</keyword>
<proteinExistence type="inferred from homology"/>
<dbReference type="GO" id="GO:0032259">
    <property type="term" value="P:methylation"/>
    <property type="evidence" value="ECO:0007669"/>
    <property type="project" value="UniProtKB-KW"/>
</dbReference>
<organism evidence="13 14">
    <name type="scientific">Aliiroseovarius pelagivivens</name>
    <dbReference type="NCBI Taxonomy" id="1639690"/>
    <lineage>
        <taxon>Bacteria</taxon>
        <taxon>Pseudomonadati</taxon>
        <taxon>Pseudomonadota</taxon>
        <taxon>Alphaproteobacteria</taxon>
        <taxon>Rhodobacterales</taxon>
        <taxon>Paracoccaceae</taxon>
        <taxon>Aliiroseovarius</taxon>
    </lineage>
</organism>
<evidence type="ECO:0000256" key="5">
    <source>
        <dbReference type="ARBA" id="ARBA00022603"/>
    </source>
</evidence>
<name>A0A2R8AIX2_9RHOB</name>
<feature type="transmembrane region" description="Helical" evidence="12">
    <location>
        <begin position="179"/>
        <end position="212"/>
    </location>
</feature>
<keyword evidence="9 12" id="KW-1133">Transmembrane helix</keyword>
<gene>
    <name evidence="13" type="ORF">ALP8811_00989</name>
</gene>
<comment type="subcellular location">
    <subcellularLocation>
        <location evidence="2">Membrane</location>
        <topology evidence="2">Multi-pass membrane protein</topology>
    </subcellularLocation>
</comment>
<evidence type="ECO:0000256" key="12">
    <source>
        <dbReference type="SAM" id="Phobius"/>
    </source>
</evidence>
<evidence type="ECO:0000256" key="11">
    <source>
        <dbReference type="ARBA" id="ARBA00048134"/>
    </source>
</evidence>
<accession>A0A2R8AIX2</accession>
<feature type="transmembrane region" description="Helical" evidence="12">
    <location>
        <begin position="86"/>
        <end position="103"/>
    </location>
</feature>